<keyword evidence="3" id="KW-1185">Reference proteome</keyword>
<reference evidence="2 3" key="1">
    <citation type="submission" date="2020-02" db="EMBL/GenBank/DDBJ databases">
        <authorList>
            <person name="Ferguson B K."/>
        </authorList>
    </citation>
    <scope>NUCLEOTIDE SEQUENCE [LARGE SCALE GENOMIC DNA]</scope>
</reference>
<feature type="region of interest" description="Disordered" evidence="1">
    <location>
        <begin position="47"/>
        <end position="114"/>
    </location>
</feature>
<accession>A0A6H5J6S4</accession>
<protein>
    <submittedName>
        <fullName evidence="2">Uncharacterized protein</fullName>
    </submittedName>
</protein>
<proteinExistence type="predicted"/>
<evidence type="ECO:0000313" key="3">
    <source>
        <dbReference type="Proteomes" id="UP000479190"/>
    </source>
</evidence>
<evidence type="ECO:0000256" key="1">
    <source>
        <dbReference type="SAM" id="MobiDB-lite"/>
    </source>
</evidence>
<dbReference type="Proteomes" id="UP000479190">
    <property type="component" value="Unassembled WGS sequence"/>
</dbReference>
<feature type="compositionally biased region" description="Basic residues" evidence="1">
    <location>
        <begin position="69"/>
        <end position="88"/>
    </location>
</feature>
<organism evidence="2 3">
    <name type="scientific">Trichogramma brassicae</name>
    <dbReference type="NCBI Taxonomy" id="86971"/>
    <lineage>
        <taxon>Eukaryota</taxon>
        <taxon>Metazoa</taxon>
        <taxon>Ecdysozoa</taxon>
        <taxon>Arthropoda</taxon>
        <taxon>Hexapoda</taxon>
        <taxon>Insecta</taxon>
        <taxon>Pterygota</taxon>
        <taxon>Neoptera</taxon>
        <taxon>Endopterygota</taxon>
        <taxon>Hymenoptera</taxon>
        <taxon>Apocrita</taxon>
        <taxon>Proctotrupomorpha</taxon>
        <taxon>Chalcidoidea</taxon>
        <taxon>Trichogrammatidae</taxon>
        <taxon>Trichogramma</taxon>
    </lineage>
</organism>
<gene>
    <name evidence="2" type="ORF">TBRA_LOCUS15828</name>
</gene>
<dbReference type="EMBL" id="CADCXV010001416">
    <property type="protein sequence ID" value="CAB0044240.1"/>
    <property type="molecule type" value="Genomic_DNA"/>
</dbReference>
<dbReference type="AlphaFoldDB" id="A0A6H5J6S4"/>
<evidence type="ECO:0000313" key="2">
    <source>
        <dbReference type="EMBL" id="CAB0044240.1"/>
    </source>
</evidence>
<sequence length="335" mass="39440">MRYELYTRAAEGLRDRDDDGHSSVSGQRGRIFFQRDLGDRACRCQRDRAAGRRRGLGSDTQENPAGLRPRPHHNRHRGRQHPRRARRLPRQEAPQALQLSAGESGGERSVRRLARHAARHDVRDHGLVDLRLARLRGLGQLRRAQLHRQHTQSLHDIRRSLLRHLQAARVRRQADDAPHDLLHGPGVDRGGLRESAAAVGARQRVQGHEGLRRRPVRRQPKLLLSDLCYNRLTYEYSYSRAGSSSQRYARRPTWTRCATSRYPRRRRRRRRVQAVGEPPRTPRAVRTIRRIVRLTRKRRRRRRRTRRARARCSRRPSRRSTVLWISSRYIIVMLK</sequence>
<name>A0A6H5J6S4_9HYME</name>